<evidence type="ECO:0000313" key="5">
    <source>
        <dbReference type="Proteomes" id="UP000246073"/>
    </source>
</evidence>
<dbReference type="SMART" id="SM00829">
    <property type="entry name" value="PKS_ER"/>
    <property type="match status" value="1"/>
</dbReference>
<gene>
    <name evidence="4" type="ORF">OHAE_5013</name>
</gene>
<dbReference type="InterPro" id="IPR011032">
    <property type="entry name" value="GroES-like_sf"/>
</dbReference>
<evidence type="ECO:0000256" key="1">
    <source>
        <dbReference type="ARBA" id="ARBA00022857"/>
    </source>
</evidence>
<name>A0A2P9HDR8_9HYPH</name>
<dbReference type="RefSeq" id="WP_109366340.1">
    <property type="nucleotide sequence ID" value="NZ_OOFM01000001.1"/>
</dbReference>
<protein>
    <submittedName>
        <fullName evidence="4">Quinone oxidoreductase</fullName>
        <ecNumber evidence="4">1.6.5.5</ecNumber>
    </submittedName>
</protein>
<dbReference type="PROSITE" id="PS01162">
    <property type="entry name" value="QOR_ZETA_CRYSTAL"/>
    <property type="match status" value="1"/>
</dbReference>
<dbReference type="InterPro" id="IPR002364">
    <property type="entry name" value="Quin_OxRdtase/zeta-crystal_CS"/>
</dbReference>
<dbReference type="InterPro" id="IPR013154">
    <property type="entry name" value="ADH-like_N"/>
</dbReference>
<keyword evidence="2 4" id="KW-0560">Oxidoreductase</keyword>
<dbReference type="SUPFAM" id="SSF51735">
    <property type="entry name" value="NAD(P)-binding Rossmann-fold domains"/>
    <property type="match status" value="1"/>
</dbReference>
<accession>A0A2P9HDR8</accession>
<feature type="domain" description="Enoyl reductase (ER)" evidence="3">
    <location>
        <begin position="13"/>
        <end position="323"/>
    </location>
</feature>
<dbReference type="InterPro" id="IPR047618">
    <property type="entry name" value="QOR-like"/>
</dbReference>
<dbReference type="EMBL" id="OOFM01000001">
    <property type="protein sequence ID" value="SPL62221.1"/>
    <property type="molecule type" value="Genomic_DNA"/>
</dbReference>
<dbReference type="CDD" id="cd05286">
    <property type="entry name" value="QOR2"/>
    <property type="match status" value="1"/>
</dbReference>
<dbReference type="PANTHER" id="PTHR48106:SF13">
    <property type="entry name" value="QUINONE OXIDOREDUCTASE-RELATED"/>
    <property type="match status" value="1"/>
</dbReference>
<dbReference type="GO" id="GO:0005829">
    <property type="term" value="C:cytosol"/>
    <property type="evidence" value="ECO:0007669"/>
    <property type="project" value="TreeGrafter"/>
</dbReference>
<keyword evidence="1" id="KW-0521">NADP</keyword>
<dbReference type="FunFam" id="3.40.50.720:FF:000053">
    <property type="entry name" value="Quinone oxidoreductase 1"/>
    <property type="match status" value="1"/>
</dbReference>
<dbReference type="InterPro" id="IPR036291">
    <property type="entry name" value="NAD(P)-bd_dom_sf"/>
</dbReference>
<dbReference type="EC" id="1.6.5.5" evidence="4"/>
<evidence type="ECO:0000259" key="3">
    <source>
        <dbReference type="SMART" id="SM00829"/>
    </source>
</evidence>
<reference evidence="5" key="1">
    <citation type="submission" date="2017-12" db="EMBL/GenBank/DDBJ databases">
        <authorList>
            <person name="Diaz M."/>
        </authorList>
    </citation>
    <scope>NUCLEOTIDE SEQUENCE [LARGE SCALE GENOMIC DNA]</scope>
    <source>
        <strain evidence="5">FI11154</strain>
    </source>
</reference>
<dbReference type="Gene3D" id="3.40.50.720">
    <property type="entry name" value="NAD(P)-binding Rossmann-like Domain"/>
    <property type="match status" value="1"/>
</dbReference>
<evidence type="ECO:0000313" key="4">
    <source>
        <dbReference type="EMBL" id="SPL62221.1"/>
    </source>
</evidence>
<evidence type="ECO:0000256" key="2">
    <source>
        <dbReference type="ARBA" id="ARBA00023002"/>
    </source>
</evidence>
<sequence>MSEAYAYVARKPGGPEVLEWTEIDVPQPGPGEVQLRHTAIGVNFLDTYYRSGLYPWPQSTMVPGAEATGVVTAVGQGVNGFLPGDRVAYVTQHGAYCTLRNLPASQLVIIPDGLSDVVAASAMLKGLTAQYLITSSYAVKPGDVILVHAAAGGVGLLLGQWLKTLGAKTIGTVGSEDKVVLARDHEYDHVINYREKDFVSEVQLITKGLGCAVVYDSVGKDTWRGSLQCLQRFGVFVNFGQSSGPIQGFELSHLARGSLSAIRPVLFDYIAERSDLERRSEELFRRLVSGEIRVDHITQRSLDQLVSVHTDLEARRTAGSIVLVPEY</sequence>
<organism evidence="4 5">
    <name type="scientific">Ochrobactrum soli</name>
    <dbReference type="NCBI Taxonomy" id="2448455"/>
    <lineage>
        <taxon>Bacteria</taxon>
        <taxon>Pseudomonadati</taxon>
        <taxon>Pseudomonadota</taxon>
        <taxon>Alphaproteobacteria</taxon>
        <taxon>Hyphomicrobiales</taxon>
        <taxon>Brucellaceae</taxon>
        <taxon>Brucella/Ochrobactrum group</taxon>
        <taxon>Ochrobactrum</taxon>
    </lineage>
</organism>
<dbReference type="GO" id="GO:0070402">
    <property type="term" value="F:NADPH binding"/>
    <property type="evidence" value="ECO:0007669"/>
    <property type="project" value="TreeGrafter"/>
</dbReference>
<dbReference type="Gene3D" id="3.90.180.10">
    <property type="entry name" value="Medium-chain alcohol dehydrogenases, catalytic domain"/>
    <property type="match status" value="1"/>
</dbReference>
<dbReference type="Proteomes" id="UP000246073">
    <property type="component" value="Unassembled WGS sequence"/>
</dbReference>
<dbReference type="GO" id="GO:0035925">
    <property type="term" value="F:mRNA 3'-UTR AU-rich region binding"/>
    <property type="evidence" value="ECO:0007669"/>
    <property type="project" value="TreeGrafter"/>
</dbReference>
<dbReference type="SUPFAM" id="SSF50129">
    <property type="entry name" value="GroES-like"/>
    <property type="match status" value="1"/>
</dbReference>
<dbReference type="PANTHER" id="PTHR48106">
    <property type="entry name" value="QUINONE OXIDOREDUCTASE PIG3-RELATED"/>
    <property type="match status" value="1"/>
</dbReference>
<proteinExistence type="predicted"/>
<dbReference type="GO" id="GO:0003960">
    <property type="term" value="F:quinone reductase (NADPH) activity"/>
    <property type="evidence" value="ECO:0007669"/>
    <property type="project" value="UniProtKB-EC"/>
</dbReference>
<dbReference type="GO" id="GO:0008270">
    <property type="term" value="F:zinc ion binding"/>
    <property type="evidence" value="ECO:0007669"/>
    <property type="project" value="InterPro"/>
</dbReference>
<dbReference type="InterPro" id="IPR013149">
    <property type="entry name" value="ADH-like_C"/>
</dbReference>
<dbReference type="Pfam" id="PF08240">
    <property type="entry name" value="ADH_N"/>
    <property type="match status" value="1"/>
</dbReference>
<dbReference type="AlphaFoldDB" id="A0A2P9HDR8"/>
<dbReference type="Pfam" id="PF00107">
    <property type="entry name" value="ADH_zinc_N"/>
    <property type="match status" value="1"/>
</dbReference>
<dbReference type="InterPro" id="IPR020843">
    <property type="entry name" value="ER"/>
</dbReference>